<sequence length="177" mass="19872">MGSGFRKGSGNVRMSLERMEKAVLANLITQLRRLLDELPKGDPGLAELGISESTEAPGDPVLARLFPDGYREDGEASGEFRRYTEASLREGKDRDSELALRTLGESGDVPLDTEQAQAWLRVLNDLRLALGTRLELSEDDQDRFRDLDEADPEYTMIVTYDWLTQLQDGLVHCLWGE</sequence>
<dbReference type="EMBL" id="BAAATZ010000004">
    <property type="protein sequence ID" value="GAA2721416.1"/>
    <property type="molecule type" value="Genomic_DNA"/>
</dbReference>
<gene>
    <name evidence="2" type="ORF">GCM10010439_11600</name>
</gene>
<dbReference type="Pfam" id="PF09438">
    <property type="entry name" value="DUF2017"/>
    <property type="match status" value="1"/>
</dbReference>
<protein>
    <submittedName>
        <fullName evidence="2">DUF2017 domain-containing protein</fullName>
    </submittedName>
</protein>
<keyword evidence="3" id="KW-1185">Reference proteome</keyword>
<evidence type="ECO:0000313" key="2">
    <source>
        <dbReference type="EMBL" id="GAA2721416.1"/>
    </source>
</evidence>
<accession>A0ABP6GGX0</accession>
<evidence type="ECO:0000313" key="3">
    <source>
        <dbReference type="Proteomes" id="UP001501842"/>
    </source>
</evidence>
<dbReference type="RefSeq" id="WP_344449123.1">
    <property type="nucleotide sequence ID" value="NZ_BAAATZ010000004.1"/>
</dbReference>
<dbReference type="Proteomes" id="UP001501842">
    <property type="component" value="Unassembled WGS sequence"/>
</dbReference>
<comment type="caution">
    <text evidence="2">The sequence shown here is derived from an EMBL/GenBank/DDBJ whole genome shotgun (WGS) entry which is preliminary data.</text>
</comment>
<feature type="region of interest" description="Disordered" evidence="1">
    <location>
        <begin position="72"/>
        <end position="95"/>
    </location>
</feature>
<evidence type="ECO:0000256" key="1">
    <source>
        <dbReference type="SAM" id="MobiDB-lite"/>
    </source>
</evidence>
<name>A0ABP6GGX0_9ACTN</name>
<reference evidence="3" key="1">
    <citation type="journal article" date="2019" name="Int. J. Syst. Evol. Microbiol.">
        <title>The Global Catalogue of Microorganisms (GCM) 10K type strain sequencing project: providing services to taxonomists for standard genome sequencing and annotation.</title>
        <authorList>
            <consortium name="The Broad Institute Genomics Platform"/>
            <consortium name="The Broad Institute Genome Sequencing Center for Infectious Disease"/>
            <person name="Wu L."/>
            <person name="Ma J."/>
        </authorList>
    </citation>
    <scope>NUCLEOTIDE SEQUENCE [LARGE SCALE GENOMIC DNA]</scope>
    <source>
        <strain evidence="3">JCM 8201</strain>
    </source>
</reference>
<dbReference type="InterPro" id="IPR018561">
    <property type="entry name" value="AosR"/>
</dbReference>
<proteinExistence type="predicted"/>
<organism evidence="2 3">
    <name type="scientific">Actinocorallia aurantiaca</name>
    <dbReference type="NCBI Taxonomy" id="46204"/>
    <lineage>
        <taxon>Bacteria</taxon>
        <taxon>Bacillati</taxon>
        <taxon>Actinomycetota</taxon>
        <taxon>Actinomycetes</taxon>
        <taxon>Streptosporangiales</taxon>
        <taxon>Thermomonosporaceae</taxon>
        <taxon>Actinocorallia</taxon>
    </lineage>
</organism>